<dbReference type="PANTHER" id="PTHR38696:SF1">
    <property type="entry name" value="MEDIATOR OF RNA POLYMERASE II TRANSCRIPTION SUBUNIT 13"/>
    <property type="match status" value="1"/>
</dbReference>
<accession>A0A4S8L3P2</accession>
<evidence type="ECO:0000313" key="4">
    <source>
        <dbReference type="Proteomes" id="UP000297245"/>
    </source>
</evidence>
<feature type="region of interest" description="Disordered" evidence="1">
    <location>
        <begin position="1"/>
        <end position="31"/>
    </location>
</feature>
<gene>
    <name evidence="3" type="ORF">K435DRAFT_724898</name>
    <name evidence="2" type="ORF">K435DRAFT_734214</name>
</gene>
<dbReference type="AlphaFoldDB" id="A0A4S8L3P2"/>
<name>A0A4S8L3P2_DENBC</name>
<sequence length="297" mass="33870">MIEKSKLSEIHSGTTSMESSENMPPPPTYTGASSTTRFACMCMSQFDKLRFIRFNDQELQAIRTTISTSWYKGIQAEQNYYGSYEFKLKGNPWSGQGSEAVPARQMVCALFETLYNLGWLAVTATDVSKKALDKDTTMFRYQYPPPPPCDWMAISFNQGDRLRLINPPLDDGKNTSGVIEDMKQALGSMIKKDGKFNLLIHIQTEFTFYPDWKEQGAYEIKFRGYPWYTSKGSEVIGTRMMLLQMLEVLENNGFTLYLSIDQSTGASSETTSDTDSWYCRRLKTWKKGEPVYHSVPS</sequence>
<keyword evidence="4" id="KW-1185">Reference proteome</keyword>
<dbReference type="OrthoDB" id="58379at2759"/>
<dbReference type="EMBL" id="ML179236">
    <property type="protein sequence ID" value="THU93942.1"/>
    <property type="molecule type" value="Genomic_DNA"/>
</dbReference>
<proteinExistence type="predicted"/>
<dbReference type="EMBL" id="ML179686">
    <property type="protein sequence ID" value="THU83099.1"/>
    <property type="molecule type" value="Genomic_DNA"/>
</dbReference>
<protein>
    <submittedName>
        <fullName evidence="2">Uncharacterized protein</fullName>
    </submittedName>
</protein>
<feature type="compositionally biased region" description="Polar residues" evidence="1">
    <location>
        <begin position="11"/>
        <end position="22"/>
    </location>
</feature>
<dbReference type="Proteomes" id="UP000297245">
    <property type="component" value="Unassembled WGS sequence"/>
</dbReference>
<evidence type="ECO:0000313" key="2">
    <source>
        <dbReference type="EMBL" id="THU83099.1"/>
    </source>
</evidence>
<evidence type="ECO:0000256" key="1">
    <source>
        <dbReference type="SAM" id="MobiDB-lite"/>
    </source>
</evidence>
<evidence type="ECO:0000313" key="3">
    <source>
        <dbReference type="EMBL" id="THU93942.1"/>
    </source>
</evidence>
<dbReference type="PANTHER" id="PTHR38696">
    <property type="entry name" value="MEDIATOR OF RNA POLYMERASE II TRANSCRIPTION SUBUNIT 13"/>
    <property type="match status" value="1"/>
</dbReference>
<organism evidence="2 4">
    <name type="scientific">Dendrothele bispora (strain CBS 962.96)</name>
    <dbReference type="NCBI Taxonomy" id="1314807"/>
    <lineage>
        <taxon>Eukaryota</taxon>
        <taxon>Fungi</taxon>
        <taxon>Dikarya</taxon>
        <taxon>Basidiomycota</taxon>
        <taxon>Agaricomycotina</taxon>
        <taxon>Agaricomycetes</taxon>
        <taxon>Agaricomycetidae</taxon>
        <taxon>Agaricales</taxon>
        <taxon>Agaricales incertae sedis</taxon>
        <taxon>Dendrothele</taxon>
    </lineage>
</organism>
<reference evidence="2 4" key="1">
    <citation type="journal article" date="2019" name="Nat. Ecol. Evol.">
        <title>Megaphylogeny resolves global patterns of mushroom evolution.</title>
        <authorList>
            <person name="Varga T."/>
            <person name="Krizsan K."/>
            <person name="Foldi C."/>
            <person name="Dima B."/>
            <person name="Sanchez-Garcia M."/>
            <person name="Sanchez-Ramirez S."/>
            <person name="Szollosi G.J."/>
            <person name="Szarkandi J.G."/>
            <person name="Papp V."/>
            <person name="Albert L."/>
            <person name="Andreopoulos W."/>
            <person name="Angelini C."/>
            <person name="Antonin V."/>
            <person name="Barry K.W."/>
            <person name="Bougher N.L."/>
            <person name="Buchanan P."/>
            <person name="Buyck B."/>
            <person name="Bense V."/>
            <person name="Catcheside P."/>
            <person name="Chovatia M."/>
            <person name="Cooper J."/>
            <person name="Damon W."/>
            <person name="Desjardin D."/>
            <person name="Finy P."/>
            <person name="Geml J."/>
            <person name="Haridas S."/>
            <person name="Hughes K."/>
            <person name="Justo A."/>
            <person name="Karasinski D."/>
            <person name="Kautmanova I."/>
            <person name="Kiss B."/>
            <person name="Kocsube S."/>
            <person name="Kotiranta H."/>
            <person name="LaButti K.M."/>
            <person name="Lechner B.E."/>
            <person name="Liimatainen K."/>
            <person name="Lipzen A."/>
            <person name="Lukacs Z."/>
            <person name="Mihaltcheva S."/>
            <person name="Morgado L.N."/>
            <person name="Niskanen T."/>
            <person name="Noordeloos M.E."/>
            <person name="Ohm R.A."/>
            <person name="Ortiz-Santana B."/>
            <person name="Ovrebo C."/>
            <person name="Racz N."/>
            <person name="Riley R."/>
            <person name="Savchenko A."/>
            <person name="Shiryaev A."/>
            <person name="Soop K."/>
            <person name="Spirin V."/>
            <person name="Szebenyi C."/>
            <person name="Tomsovsky M."/>
            <person name="Tulloss R.E."/>
            <person name="Uehling J."/>
            <person name="Grigoriev I.V."/>
            <person name="Vagvolgyi C."/>
            <person name="Papp T."/>
            <person name="Martin F.M."/>
            <person name="Miettinen O."/>
            <person name="Hibbett D.S."/>
            <person name="Nagy L.G."/>
        </authorList>
    </citation>
    <scope>NUCLEOTIDE SEQUENCE [LARGE SCALE GENOMIC DNA]</scope>
    <source>
        <strain evidence="2 4">CBS 962.96</strain>
    </source>
</reference>